<keyword evidence="1" id="KW-0472">Membrane</keyword>
<feature type="non-terminal residue" evidence="2">
    <location>
        <position position="1"/>
    </location>
</feature>
<feature type="transmembrane region" description="Helical" evidence="1">
    <location>
        <begin position="67"/>
        <end position="85"/>
    </location>
</feature>
<evidence type="ECO:0000313" key="2">
    <source>
        <dbReference type="EMBL" id="GAH78602.1"/>
    </source>
</evidence>
<feature type="transmembrane region" description="Helical" evidence="1">
    <location>
        <begin position="25"/>
        <end position="47"/>
    </location>
</feature>
<keyword evidence="1" id="KW-1133">Transmembrane helix</keyword>
<comment type="caution">
    <text evidence="2">The sequence shown here is derived from an EMBL/GenBank/DDBJ whole genome shotgun (WGS) entry which is preliminary data.</text>
</comment>
<organism evidence="2">
    <name type="scientific">marine sediment metagenome</name>
    <dbReference type="NCBI Taxonomy" id="412755"/>
    <lineage>
        <taxon>unclassified sequences</taxon>
        <taxon>metagenomes</taxon>
        <taxon>ecological metagenomes</taxon>
    </lineage>
</organism>
<sequence length="169" mass="19265">SLGLPDTVTRYYFDYPEESKGFRDLLGSILIFFLLFGFLVVTTLTFFGKPIFENLFSNVTFSPYIKIGLWTSFFISINAILLNIYRAKEQAVKYISFRIVNFLLTTGIIIYFVVIAKEGALGKIKGSFYASLLFFIIFLVLILKRSNIILSKPKLFNALMFGLPLVPHA</sequence>
<feature type="transmembrane region" description="Helical" evidence="1">
    <location>
        <begin position="126"/>
        <end position="143"/>
    </location>
</feature>
<gene>
    <name evidence="2" type="ORF">S03H2_67874</name>
</gene>
<protein>
    <recommendedName>
        <fullName evidence="3">Polysaccharide biosynthesis protein C-terminal domain-containing protein</fullName>
    </recommendedName>
</protein>
<dbReference type="EMBL" id="BARU01044523">
    <property type="protein sequence ID" value="GAH78602.1"/>
    <property type="molecule type" value="Genomic_DNA"/>
</dbReference>
<evidence type="ECO:0008006" key="3">
    <source>
        <dbReference type="Google" id="ProtNLM"/>
    </source>
</evidence>
<evidence type="ECO:0000256" key="1">
    <source>
        <dbReference type="SAM" id="Phobius"/>
    </source>
</evidence>
<feature type="non-terminal residue" evidence="2">
    <location>
        <position position="169"/>
    </location>
</feature>
<accession>X1IA80</accession>
<name>X1IA80_9ZZZZ</name>
<dbReference type="AlphaFoldDB" id="X1IA80"/>
<proteinExistence type="predicted"/>
<reference evidence="2" key="1">
    <citation type="journal article" date="2014" name="Front. Microbiol.">
        <title>High frequency of phylogenetically diverse reductive dehalogenase-homologous genes in deep subseafloor sedimentary metagenomes.</title>
        <authorList>
            <person name="Kawai M."/>
            <person name="Futagami T."/>
            <person name="Toyoda A."/>
            <person name="Takaki Y."/>
            <person name="Nishi S."/>
            <person name="Hori S."/>
            <person name="Arai W."/>
            <person name="Tsubouchi T."/>
            <person name="Morono Y."/>
            <person name="Uchiyama I."/>
            <person name="Ito T."/>
            <person name="Fujiyama A."/>
            <person name="Inagaki F."/>
            <person name="Takami H."/>
        </authorList>
    </citation>
    <scope>NUCLEOTIDE SEQUENCE</scope>
    <source>
        <strain evidence="2">Expedition CK06-06</strain>
    </source>
</reference>
<feature type="transmembrane region" description="Helical" evidence="1">
    <location>
        <begin position="97"/>
        <end position="114"/>
    </location>
</feature>
<keyword evidence="1" id="KW-0812">Transmembrane</keyword>